<reference evidence="1 2" key="1">
    <citation type="journal article" date="2017" name="Plant Biotechnol. J.">
        <title>A comprehensive draft genome sequence for lupin (Lupinus angustifolius), an emerging health food: insights into plant-microbe interactions and legume evolution.</title>
        <authorList>
            <person name="Hane J.K."/>
            <person name="Ming Y."/>
            <person name="Kamphuis L.G."/>
            <person name="Nelson M.N."/>
            <person name="Garg G."/>
            <person name="Atkins C.A."/>
            <person name="Bayer P.E."/>
            <person name="Bravo A."/>
            <person name="Bringans S."/>
            <person name="Cannon S."/>
            <person name="Edwards D."/>
            <person name="Foley R."/>
            <person name="Gao L.L."/>
            <person name="Harrison M.J."/>
            <person name="Huang W."/>
            <person name="Hurgobin B."/>
            <person name="Li S."/>
            <person name="Liu C.W."/>
            <person name="McGrath A."/>
            <person name="Morahan G."/>
            <person name="Murray J."/>
            <person name="Weller J."/>
            <person name="Jian J."/>
            <person name="Singh K.B."/>
        </authorList>
    </citation>
    <scope>NUCLEOTIDE SEQUENCE [LARGE SCALE GENOMIC DNA]</scope>
    <source>
        <strain evidence="2">cv. Tanjil</strain>
        <tissue evidence="1">Whole plant</tissue>
    </source>
</reference>
<name>A0A394DCA6_LUPAN</name>
<protein>
    <submittedName>
        <fullName evidence="1">Uncharacterized protein</fullName>
    </submittedName>
</protein>
<sequence>MAEIVPFSVSYGCSVAKSGIMVGNTDCHSGLRQRVIILLSLFILYHSSPFTSFHRSSSRMFTAVTEDQGNLVPFGVGTKPTVGVV</sequence>
<comment type="caution">
    <text evidence="1">The sequence shown here is derived from an EMBL/GenBank/DDBJ whole genome shotgun (WGS) entry which is preliminary data.</text>
</comment>
<dbReference type="Gramene" id="OIW20743">
    <property type="protein sequence ID" value="OIW20743"/>
    <property type="gene ID" value="TanjilG_21806"/>
</dbReference>
<gene>
    <name evidence="1" type="ORF">TanjilG_21806</name>
</gene>
<organism evidence="1 2">
    <name type="scientific">Lupinus angustifolius</name>
    <name type="common">Narrow-leaved blue lupine</name>
    <dbReference type="NCBI Taxonomy" id="3871"/>
    <lineage>
        <taxon>Eukaryota</taxon>
        <taxon>Viridiplantae</taxon>
        <taxon>Streptophyta</taxon>
        <taxon>Embryophyta</taxon>
        <taxon>Tracheophyta</taxon>
        <taxon>Spermatophyta</taxon>
        <taxon>Magnoliopsida</taxon>
        <taxon>eudicotyledons</taxon>
        <taxon>Gunneridae</taxon>
        <taxon>Pentapetalae</taxon>
        <taxon>rosids</taxon>
        <taxon>fabids</taxon>
        <taxon>Fabales</taxon>
        <taxon>Fabaceae</taxon>
        <taxon>Papilionoideae</taxon>
        <taxon>50 kb inversion clade</taxon>
        <taxon>genistoids sensu lato</taxon>
        <taxon>core genistoids</taxon>
        <taxon>Genisteae</taxon>
        <taxon>Lupinus</taxon>
    </lineage>
</organism>
<keyword evidence="2" id="KW-1185">Reference proteome</keyword>
<proteinExistence type="predicted"/>
<dbReference type="AlphaFoldDB" id="A0A394DCA6"/>
<dbReference type="Proteomes" id="UP000188354">
    <property type="component" value="Unassembled WGS sequence"/>
</dbReference>
<dbReference type="EMBL" id="MLAU01014426">
    <property type="protein sequence ID" value="OIW20743.1"/>
    <property type="molecule type" value="Genomic_DNA"/>
</dbReference>
<evidence type="ECO:0000313" key="1">
    <source>
        <dbReference type="EMBL" id="OIW20743.1"/>
    </source>
</evidence>
<evidence type="ECO:0000313" key="2">
    <source>
        <dbReference type="Proteomes" id="UP000188354"/>
    </source>
</evidence>
<accession>A0A394DCA6</accession>